<accession>A0A8S1B4M8</accession>
<comment type="caution">
    <text evidence="1">The sequence shown here is derived from an EMBL/GenBank/DDBJ whole genome shotgun (WGS) entry which is preliminary data.</text>
</comment>
<keyword evidence="2" id="KW-1185">Reference proteome</keyword>
<gene>
    <name evidence="1" type="ORF">APLA_LOCUS14049</name>
</gene>
<name>A0A8S1B4M8_ARCPL</name>
<sequence length="108" mass="12493">MLHKFKDIQNTSIDAVTDIYHVRFNILLLAPEQLRDDLSIIASQLSTDLALPISKQSELEKNYKLLTVKSRITKEYCIFEIKLPLISRDVYKISKLMTIPKQLGENMV</sequence>
<dbReference type="Proteomes" id="UP000494106">
    <property type="component" value="Unassembled WGS sequence"/>
</dbReference>
<dbReference type="OrthoDB" id="7423265at2759"/>
<evidence type="ECO:0000313" key="1">
    <source>
        <dbReference type="EMBL" id="CAB3253348.1"/>
    </source>
</evidence>
<protein>
    <submittedName>
        <fullName evidence="1">Uncharacterized protein</fullName>
    </submittedName>
</protein>
<dbReference type="AlphaFoldDB" id="A0A8S1B4M8"/>
<evidence type="ECO:0000313" key="2">
    <source>
        <dbReference type="Proteomes" id="UP000494106"/>
    </source>
</evidence>
<dbReference type="EMBL" id="CADEBC010000561">
    <property type="protein sequence ID" value="CAB3253348.1"/>
    <property type="molecule type" value="Genomic_DNA"/>
</dbReference>
<reference evidence="1 2" key="1">
    <citation type="submission" date="2020-04" db="EMBL/GenBank/DDBJ databases">
        <authorList>
            <person name="Wallbank WR R."/>
            <person name="Pardo Diaz C."/>
            <person name="Kozak K."/>
            <person name="Martin S."/>
            <person name="Jiggins C."/>
            <person name="Moest M."/>
            <person name="Warren A I."/>
            <person name="Byers J.R.P. K."/>
            <person name="Montejo-Kovacevich G."/>
            <person name="Yen C E."/>
        </authorList>
    </citation>
    <scope>NUCLEOTIDE SEQUENCE [LARGE SCALE GENOMIC DNA]</scope>
</reference>
<organism evidence="1 2">
    <name type="scientific">Arctia plantaginis</name>
    <name type="common">Wood tiger moth</name>
    <name type="synonym">Phalaena plantaginis</name>
    <dbReference type="NCBI Taxonomy" id="874455"/>
    <lineage>
        <taxon>Eukaryota</taxon>
        <taxon>Metazoa</taxon>
        <taxon>Ecdysozoa</taxon>
        <taxon>Arthropoda</taxon>
        <taxon>Hexapoda</taxon>
        <taxon>Insecta</taxon>
        <taxon>Pterygota</taxon>
        <taxon>Neoptera</taxon>
        <taxon>Endopterygota</taxon>
        <taxon>Lepidoptera</taxon>
        <taxon>Glossata</taxon>
        <taxon>Ditrysia</taxon>
        <taxon>Noctuoidea</taxon>
        <taxon>Erebidae</taxon>
        <taxon>Arctiinae</taxon>
        <taxon>Arctia</taxon>
    </lineage>
</organism>
<proteinExistence type="predicted"/>